<dbReference type="Gene3D" id="2.60.40.1120">
    <property type="entry name" value="Carboxypeptidase-like, regulatory domain"/>
    <property type="match status" value="1"/>
</dbReference>
<dbReference type="NCBIfam" id="TIGR04057">
    <property type="entry name" value="SusC_RagA_signa"/>
    <property type="match status" value="1"/>
</dbReference>
<feature type="chain" id="PRO_5045969340" evidence="12">
    <location>
        <begin position="23"/>
        <end position="1050"/>
    </location>
</feature>
<keyword evidence="7" id="KW-0408">Iron</keyword>
<keyword evidence="8" id="KW-0406">Ion transport</keyword>
<evidence type="ECO:0000256" key="10">
    <source>
        <dbReference type="ARBA" id="ARBA00023237"/>
    </source>
</evidence>
<gene>
    <name evidence="14" type="ORF">ACFSSB_14615</name>
</gene>
<reference evidence="15" key="1">
    <citation type="journal article" date="2019" name="Int. J. Syst. Evol. Microbiol.">
        <title>The Global Catalogue of Microorganisms (GCM) 10K type strain sequencing project: providing services to taxonomists for standard genome sequencing and annotation.</title>
        <authorList>
            <consortium name="The Broad Institute Genomics Platform"/>
            <consortium name="The Broad Institute Genome Sequencing Center for Infectious Disease"/>
            <person name="Wu L."/>
            <person name="Ma J."/>
        </authorList>
    </citation>
    <scope>NUCLEOTIDE SEQUENCE [LARGE SCALE GENOMIC DNA]</scope>
    <source>
        <strain evidence="15">KCTC 42808</strain>
    </source>
</reference>
<evidence type="ECO:0000256" key="1">
    <source>
        <dbReference type="ARBA" id="ARBA00004571"/>
    </source>
</evidence>
<keyword evidence="2 11" id="KW-0813">Transport</keyword>
<keyword evidence="9 11" id="KW-0472">Membrane</keyword>
<dbReference type="PANTHER" id="PTHR32552:SF68">
    <property type="entry name" value="FERRICHROME OUTER MEMBRANE TRANSPORTER_PHAGE RECEPTOR"/>
    <property type="match status" value="1"/>
</dbReference>
<keyword evidence="6 12" id="KW-0732">Signal</keyword>
<sequence length="1050" mass="113233">MKTKFSGILTLLLAFVVQFTFAQEKTISGTVSDENGLPLPTATVIIQGTSTGTSTDFDGNYSISAKQGDVLIFSYVGYANQTQAVGTSSTIDVSLQPDNTLDEVVVTALGIKREEKALGYASQQVKSEELTTVRDGNIVNSLSGKVAGVNVTSASGAVGAESRIVIRGITSISGDTQPLVVVDGVVLDNGSYGNSTSSGGTSTPNGLADLNQDDIESINVLKGGAATSLYGMRGANGVLVVTTKSGRSKSDKLGIEITSSASFENPFILPDYQNSYGQGNSASYFEYVDGVTGDGGVDESWGPALDAGLEFVQWDSVNGEATPWVSYPDNVKDFFETGITTNNNIAFSKSSETVDARLSLGLTDQQGILYNTDLRKYNISTKVNMKLSDKWTAGVSVNYIKTESNNLPSVGYGDANNQLGQLVWSARNVDYTALKDWRNLPTGFAAGTDDATPINWNLAYNNNPYWSLDTNTNEFDRDRLNGNVNLGYQFSEKFSVSVQTGLDYFSSLDAKKRAFGTYETPRGSYQEVIRNRSEINSQAILSYNTDIGENFKTSLNVGGNMMVNNYHLNNMVAGELQVPDVYNISNTRDGVTPTLQQFTSKEQINSVFGFAQISYRDYLFIDVTGRNDWASVLPVKNNSFFYPSVTGSAIVTDMFDISGETVSYLKVRGGWSKVGSAGPLAPYSIDPTFAFSTSPWGSTPVAFLPGTLYNPEIGNEDTQEYEVGLETRLFNNRINLNATYYDKKTTDVIMAKDIDPASGYTAFWDNVADITNKGVELSLGAKILRSDDGFNLGVNINFAKNTNEASNIDDDPTTNNGQVVLGGLWNVDVVAREGEAVGALYGPGFLRDDAGNIIYENGLPQADATNKILGNINPDWTGGLGINMSYKNFSLSTLFDVKSGGDIYSQTNSWGKLAGVLEETTQGRETGIVGQGVMDDGTGNYVPNNVVTTAQSFFSTTYSQNIAESSVYDASFVKWRELALTYTIPNSLFKNTGIDNISVGATVRNVAILYKKVPHIDPESAFSSGTGNQGLEYAQIPSTRSIGFNLNLKF</sequence>
<dbReference type="RefSeq" id="WP_379905561.1">
    <property type="nucleotide sequence ID" value="NZ_JBHULM010000011.1"/>
</dbReference>
<comment type="subcellular location">
    <subcellularLocation>
        <location evidence="1 11">Cell outer membrane</location>
        <topology evidence="1 11">Multi-pass membrane protein</topology>
    </subcellularLocation>
</comment>
<protein>
    <submittedName>
        <fullName evidence="14">SusC/RagA family TonB-linked outer membrane protein</fullName>
    </submittedName>
</protein>
<dbReference type="InterPro" id="IPR037066">
    <property type="entry name" value="Plug_dom_sf"/>
</dbReference>
<evidence type="ECO:0000256" key="7">
    <source>
        <dbReference type="ARBA" id="ARBA00023004"/>
    </source>
</evidence>
<evidence type="ECO:0000259" key="13">
    <source>
        <dbReference type="Pfam" id="PF07715"/>
    </source>
</evidence>
<dbReference type="InterPro" id="IPR008969">
    <property type="entry name" value="CarboxyPept-like_regulatory"/>
</dbReference>
<keyword evidence="5 11" id="KW-0812">Transmembrane</keyword>
<name>A0ABW5K3R3_9FLAO</name>
<comment type="similarity">
    <text evidence="11">Belongs to the TonB-dependent receptor family.</text>
</comment>
<dbReference type="PANTHER" id="PTHR32552">
    <property type="entry name" value="FERRICHROME IRON RECEPTOR-RELATED"/>
    <property type="match status" value="1"/>
</dbReference>
<keyword evidence="15" id="KW-1185">Reference proteome</keyword>
<evidence type="ECO:0000256" key="2">
    <source>
        <dbReference type="ARBA" id="ARBA00022448"/>
    </source>
</evidence>
<evidence type="ECO:0000256" key="11">
    <source>
        <dbReference type="PROSITE-ProRule" id="PRU01360"/>
    </source>
</evidence>
<evidence type="ECO:0000256" key="5">
    <source>
        <dbReference type="ARBA" id="ARBA00022692"/>
    </source>
</evidence>
<comment type="caution">
    <text evidence="14">The sequence shown here is derived from an EMBL/GenBank/DDBJ whole genome shotgun (WGS) entry which is preliminary data.</text>
</comment>
<dbReference type="Pfam" id="PF07715">
    <property type="entry name" value="Plug"/>
    <property type="match status" value="1"/>
</dbReference>
<dbReference type="SUPFAM" id="SSF49464">
    <property type="entry name" value="Carboxypeptidase regulatory domain-like"/>
    <property type="match status" value="1"/>
</dbReference>
<dbReference type="SUPFAM" id="SSF56935">
    <property type="entry name" value="Porins"/>
    <property type="match status" value="1"/>
</dbReference>
<feature type="signal peptide" evidence="12">
    <location>
        <begin position="1"/>
        <end position="22"/>
    </location>
</feature>
<dbReference type="Pfam" id="PF13715">
    <property type="entry name" value="CarbopepD_reg_2"/>
    <property type="match status" value="1"/>
</dbReference>
<feature type="domain" description="TonB-dependent receptor plug" evidence="13">
    <location>
        <begin position="120"/>
        <end position="238"/>
    </location>
</feature>
<evidence type="ECO:0000256" key="8">
    <source>
        <dbReference type="ARBA" id="ARBA00023065"/>
    </source>
</evidence>
<evidence type="ECO:0000313" key="15">
    <source>
        <dbReference type="Proteomes" id="UP001597467"/>
    </source>
</evidence>
<accession>A0ABW5K3R3</accession>
<dbReference type="Proteomes" id="UP001597467">
    <property type="component" value="Unassembled WGS sequence"/>
</dbReference>
<dbReference type="PROSITE" id="PS52016">
    <property type="entry name" value="TONB_DEPENDENT_REC_3"/>
    <property type="match status" value="1"/>
</dbReference>
<evidence type="ECO:0000256" key="3">
    <source>
        <dbReference type="ARBA" id="ARBA00022452"/>
    </source>
</evidence>
<organism evidence="14 15">
    <name type="scientific">Lacinutrix gracilariae</name>
    <dbReference type="NCBI Taxonomy" id="1747198"/>
    <lineage>
        <taxon>Bacteria</taxon>
        <taxon>Pseudomonadati</taxon>
        <taxon>Bacteroidota</taxon>
        <taxon>Flavobacteriia</taxon>
        <taxon>Flavobacteriales</taxon>
        <taxon>Flavobacteriaceae</taxon>
        <taxon>Lacinutrix</taxon>
    </lineage>
</organism>
<evidence type="ECO:0000256" key="4">
    <source>
        <dbReference type="ARBA" id="ARBA00022496"/>
    </source>
</evidence>
<evidence type="ECO:0000313" key="14">
    <source>
        <dbReference type="EMBL" id="MFD2543562.1"/>
    </source>
</evidence>
<keyword evidence="3 11" id="KW-1134">Transmembrane beta strand</keyword>
<dbReference type="InterPro" id="IPR023997">
    <property type="entry name" value="TonB-dep_OMP_SusC/RagA_CS"/>
</dbReference>
<dbReference type="InterPro" id="IPR023996">
    <property type="entry name" value="TonB-dep_OMP_SusC/RagA"/>
</dbReference>
<dbReference type="EMBL" id="JBHULM010000011">
    <property type="protein sequence ID" value="MFD2543562.1"/>
    <property type="molecule type" value="Genomic_DNA"/>
</dbReference>
<evidence type="ECO:0000256" key="6">
    <source>
        <dbReference type="ARBA" id="ARBA00022729"/>
    </source>
</evidence>
<dbReference type="Gene3D" id="2.40.170.20">
    <property type="entry name" value="TonB-dependent receptor, beta-barrel domain"/>
    <property type="match status" value="1"/>
</dbReference>
<dbReference type="InterPro" id="IPR036942">
    <property type="entry name" value="Beta-barrel_TonB_sf"/>
</dbReference>
<keyword evidence="4" id="KW-0410">Iron transport</keyword>
<evidence type="ECO:0000256" key="9">
    <source>
        <dbReference type="ARBA" id="ARBA00023136"/>
    </source>
</evidence>
<dbReference type="NCBIfam" id="TIGR04056">
    <property type="entry name" value="OMP_RagA_SusC"/>
    <property type="match status" value="1"/>
</dbReference>
<evidence type="ECO:0000256" key="12">
    <source>
        <dbReference type="SAM" id="SignalP"/>
    </source>
</evidence>
<dbReference type="InterPro" id="IPR039426">
    <property type="entry name" value="TonB-dep_rcpt-like"/>
</dbReference>
<keyword evidence="10 11" id="KW-0998">Cell outer membrane</keyword>
<proteinExistence type="inferred from homology"/>
<dbReference type="Gene3D" id="2.170.130.10">
    <property type="entry name" value="TonB-dependent receptor, plug domain"/>
    <property type="match status" value="1"/>
</dbReference>
<dbReference type="InterPro" id="IPR012910">
    <property type="entry name" value="Plug_dom"/>
</dbReference>